<comment type="subcellular location">
    <subcellularLocation>
        <location evidence="1">Membrane</location>
        <topology evidence="1">Lipid-anchor</topology>
        <topology evidence="1">GPI-anchor</topology>
    </subcellularLocation>
</comment>
<dbReference type="GO" id="GO:0048013">
    <property type="term" value="P:ephrin receptor signaling pathway"/>
    <property type="evidence" value="ECO:0007669"/>
    <property type="project" value="InterPro"/>
</dbReference>
<feature type="chain" id="PRO_5037100175" description="Ephrin-A1" evidence="10">
    <location>
        <begin position="23"/>
        <end position="301"/>
    </location>
</feature>
<dbReference type="Pfam" id="PF00812">
    <property type="entry name" value="Ephrin"/>
    <property type="match status" value="1"/>
</dbReference>
<evidence type="ECO:0000259" key="11">
    <source>
        <dbReference type="PROSITE" id="PS51551"/>
    </source>
</evidence>
<evidence type="ECO:0000256" key="9">
    <source>
        <dbReference type="PROSITE-ProRule" id="PRU00884"/>
    </source>
</evidence>
<evidence type="ECO:0000256" key="2">
    <source>
        <dbReference type="ARBA" id="ARBA00022622"/>
    </source>
</evidence>
<comment type="caution">
    <text evidence="9">Lacks conserved residue(s) required for the propagation of feature annotation.</text>
</comment>
<dbReference type="EMBL" id="CM004480">
    <property type="protein sequence ID" value="OCT69611.1"/>
    <property type="molecule type" value="Genomic_DNA"/>
</dbReference>
<dbReference type="SUPFAM" id="SSF49503">
    <property type="entry name" value="Cupredoxins"/>
    <property type="match status" value="1"/>
</dbReference>
<feature type="domain" description="Ephrin RBD" evidence="11">
    <location>
        <begin position="110"/>
        <end position="243"/>
    </location>
</feature>
<dbReference type="GO" id="GO:0007411">
    <property type="term" value="P:axon guidance"/>
    <property type="evidence" value="ECO:0007669"/>
    <property type="project" value="TreeGrafter"/>
</dbReference>
<dbReference type="GO" id="GO:0098552">
    <property type="term" value="C:side of membrane"/>
    <property type="evidence" value="ECO:0007669"/>
    <property type="project" value="UniProtKB-KW"/>
</dbReference>
<evidence type="ECO:0000256" key="8">
    <source>
        <dbReference type="ARBA" id="ARBA00040413"/>
    </source>
</evidence>
<dbReference type="PANTHER" id="PTHR11304">
    <property type="entry name" value="EPHRIN"/>
    <property type="match status" value="1"/>
</dbReference>
<feature type="signal peptide" evidence="10">
    <location>
        <begin position="1"/>
        <end position="22"/>
    </location>
</feature>
<dbReference type="Gene3D" id="2.60.40.420">
    <property type="entry name" value="Cupredoxins - blue copper proteins"/>
    <property type="match status" value="1"/>
</dbReference>
<dbReference type="Proteomes" id="UP000694892">
    <property type="component" value="Chromosome 8L"/>
</dbReference>
<sequence>MDVSGVLELLLLLSLSLWEAQGDRHTVFWNSSNTRLGESEQVPVKQKLNTAGGLYMGGTVLQLVFAVEQRMLGAEGVGPLGAHVTVRGRYWLGARNAILCTRYLYGPRVHRPADFTFASLCCMFVQEDYTVQVRLNDYLDIVCPHYEEGSVAGHTVERYTLFLVDYEEYETCKPISKDQVRWECNKPFAPHGPEKFCEKFQKFTPFTLGKEFREGGTYYYISKPIHHHGESCMRLRVHVAGRTTLPPAINVHTPRARIQSDEPDVPLPGVMKSVAGNSAAPGTPCTLYGLLLPALLLLLRL</sequence>
<gene>
    <name evidence="12" type="ORF">XELAEV_18040923mg</name>
</gene>
<keyword evidence="5" id="KW-1015">Disulfide bond</keyword>
<keyword evidence="2" id="KW-0336">GPI-anchor</keyword>
<dbReference type="GO" id="GO:0046875">
    <property type="term" value="F:ephrin receptor binding"/>
    <property type="evidence" value="ECO:0007669"/>
    <property type="project" value="InterPro"/>
</dbReference>
<protein>
    <recommendedName>
        <fullName evidence="8">Ephrin-A1</fullName>
    </recommendedName>
</protein>
<evidence type="ECO:0000256" key="7">
    <source>
        <dbReference type="ARBA" id="ARBA00023288"/>
    </source>
</evidence>
<evidence type="ECO:0000256" key="6">
    <source>
        <dbReference type="ARBA" id="ARBA00023180"/>
    </source>
</evidence>
<dbReference type="FunFam" id="2.60.40.420:FF:000017">
    <property type="entry name" value="ephrin-A1"/>
    <property type="match status" value="1"/>
</dbReference>
<reference evidence="13" key="1">
    <citation type="journal article" date="2016" name="Nature">
        <title>Genome evolution in the allotetraploid frog Xenopus laevis.</title>
        <authorList>
            <person name="Session A.M."/>
            <person name="Uno Y."/>
            <person name="Kwon T."/>
            <person name="Chapman J.A."/>
            <person name="Toyoda A."/>
            <person name="Takahashi S."/>
            <person name="Fukui A."/>
            <person name="Hikosaka A."/>
            <person name="Suzuki A."/>
            <person name="Kondo M."/>
            <person name="van Heeringen S.J."/>
            <person name="Quigley I."/>
            <person name="Heinz S."/>
            <person name="Ogino H."/>
            <person name="Ochi H."/>
            <person name="Hellsten U."/>
            <person name="Lyons J.B."/>
            <person name="Simakov O."/>
            <person name="Putnam N."/>
            <person name="Stites J."/>
            <person name="Kuroki Y."/>
            <person name="Tanaka T."/>
            <person name="Michiue T."/>
            <person name="Watanabe M."/>
            <person name="Bogdanovic O."/>
            <person name="Lister R."/>
            <person name="Georgiou G."/>
            <person name="Paranjpe S.S."/>
            <person name="van Kruijsbergen I."/>
            <person name="Shu S."/>
            <person name="Carlson J."/>
            <person name="Kinoshita T."/>
            <person name="Ohta Y."/>
            <person name="Mawaribuchi S."/>
            <person name="Jenkins J."/>
            <person name="Grimwood J."/>
            <person name="Schmutz J."/>
            <person name="Mitros T."/>
            <person name="Mozaffari S.V."/>
            <person name="Suzuki Y."/>
            <person name="Haramoto Y."/>
            <person name="Yamamoto T.S."/>
            <person name="Takagi C."/>
            <person name="Heald R."/>
            <person name="Miller K."/>
            <person name="Haudenschild C."/>
            <person name="Kitzman J."/>
            <person name="Nakayama T."/>
            <person name="Izutsu Y."/>
            <person name="Robert J."/>
            <person name="Fortriede J."/>
            <person name="Burns K."/>
            <person name="Lotay V."/>
            <person name="Karimi K."/>
            <person name="Yasuoka Y."/>
            <person name="Dichmann D.S."/>
            <person name="Flajnik M.F."/>
            <person name="Houston D.W."/>
            <person name="Shendure J."/>
            <person name="DuPasquier L."/>
            <person name="Vize P.D."/>
            <person name="Zorn A.M."/>
            <person name="Ito M."/>
            <person name="Marcotte E.M."/>
            <person name="Wallingford J.B."/>
            <person name="Ito Y."/>
            <person name="Asashima M."/>
            <person name="Ueno N."/>
            <person name="Matsuda Y."/>
            <person name="Veenstra G.J."/>
            <person name="Fujiyama A."/>
            <person name="Harland R.M."/>
            <person name="Taira M."/>
            <person name="Rokhsar D.S."/>
        </authorList>
    </citation>
    <scope>NUCLEOTIDE SEQUENCE [LARGE SCALE GENOMIC DNA]</scope>
    <source>
        <strain evidence="13">J</strain>
    </source>
</reference>
<evidence type="ECO:0000256" key="4">
    <source>
        <dbReference type="ARBA" id="ARBA00023136"/>
    </source>
</evidence>
<organism evidence="12 13">
    <name type="scientific">Xenopus laevis</name>
    <name type="common">African clawed frog</name>
    <dbReference type="NCBI Taxonomy" id="8355"/>
    <lineage>
        <taxon>Eukaryota</taxon>
        <taxon>Metazoa</taxon>
        <taxon>Chordata</taxon>
        <taxon>Craniata</taxon>
        <taxon>Vertebrata</taxon>
        <taxon>Euteleostomi</taxon>
        <taxon>Amphibia</taxon>
        <taxon>Batrachia</taxon>
        <taxon>Anura</taxon>
        <taxon>Pipoidea</taxon>
        <taxon>Pipidae</taxon>
        <taxon>Xenopodinae</taxon>
        <taxon>Xenopus</taxon>
        <taxon>Xenopus</taxon>
    </lineage>
</organism>
<dbReference type="InterPro" id="IPR008972">
    <property type="entry name" value="Cupredoxin"/>
</dbReference>
<dbReference type="PANTHER" id="PTHR11304:SF19">
    <property type="entry name" value="EPHRIN-A1"/>
    <property type="match status" value="1"/>
</dbReference>
<dbReference type="GO" id="GO:0005886">
    <property type="term" value="C:plasma membrane"/>
    <property type="evidence" value="ECO:0007669"/>
    <property type="project" value="TreeGrafter"/>
</dbReference>
<comment type="similarity">
    <text evidence="9">Belongs to the ephrin family.</text>
</comment>
<dbReference type="InterPro" id="IPR001799">
    <property type="entry name" value="Ephrin_RBD"/>
</dbReference>
<dbReference type="CDD" id="cd10425">
    <property type="entry name" value="Ephrin-A_Ectodomain"/>
    <property type="match status" value="1"/>
</dbReference>
<evidence type="ECO:0000256" key="1">
    <source>
        <dbReference type="ARBA" id="ARBA00004589"/>
    </source>
</evidence>
<evidence type="ECO:0000313" key="13">
    <source>
        <dbReference type="Proteomes" id="UP000694892"/>
    </source>
</evidence>
<dbReference type="GO" id="GO:1902533">
    <property type="term" value="P:positive regulation of intracellular signal transduction"/>
    <property type="evidence" value="ECO:0007669"/>
    <property type="project" value="UniProtKB-ARBA"/>
</dbReference>
<dbReference type="InterPro" id="IPR031328">
    <property type="entry name" value="Ephrin"/>
</dbReference>
<evidence type="ECO:0000313" key="12">
    <source>
        <dbReference type="EMBL" id="OCT69611.1"/>
    </source>
</evidence>
<dbReference type="GO" id="GO:0010605">
    <property type="term" value="P:negative regulation of macromolecule metabolic process"/>
    <property type="evidence" value="ECO:0007669"/>
    <property type="project" value="UniProtKB-ARBA"/>
</dbReference>
<name>A0A974CAP2_XENLA</name>
<dbReference type="InterPro" id="IPR034252">
    <property type="entry name" value="Ephrin-A_Ecto"/>
</dbReference>
<keyword evidence="7" id="KW-0449">Lipoprotein</keyword>
<evidence type="ECO:0000256" key="5">
    <source>
        <dbReference type="ARBA" id="ARBA00023157"/>
    </source>
</evidence>
<evidence type="ECO:0000256" key="3">
    <source>
        <dbReference type="ARBA" id="ARBA00022729"/>
    </source>
</evidence>
<dbReference type="PROSITE" id="PS01299">
    <property type="entry name" value="EPHRIN_RBD_1"/>
    <property type="match status" value="1"/>
</dbReference>
<accession>A0A974CAP2</accession>
<keyword evidence="6" id="KW-0325">Glycoprotein</keyword>
<dbReference type="PROSITE" id="PS51551">
    <property type="entry name" value="EPHRIN_RBD_2"/>
    <property type="match status" value="1"/>
</dbReference>
<dbReference type="AlphaFoldDB" id="A0A974CAP2"/>
<proteinExistence type="inferred from homology"/>
<keyword evidence="4" id="KW-0472">Membrane</keyword>
<dbReference type="InterPro" id="IPR019765">
    <property type="entry name" value="Ephrin_CS"/>
</dbReference>
<keyword evidence="3 10" id="KW-0732">Signal</keyword>
<evidence type="ECO:0000256" key="10">
    <source>
        <dbReference type="SAM" id="SignalP"/>
    </source>
</evidence>